<gene>
    <name evidence="3" type="ORF">Vafri_12031</name>
</gene>
<keyword evidence="4" id="KW-1185">Reference proteome</keyword>
<keyword evidence="1" id="KW-0732">Signal</keyword>
<feature type="domain" description="Pherophorin" evidence="2">
    <location>
        <begin position="362"/>
        <end position="511"/>
    </location>
</feature>
<evidence type="ECO:0000259" key="2">
    <source>
        <dbReference type="Pfam" id="PF12499"/>
    </source>
</evidence>
<organism evidence="3 4">
    <name type="scientific">Volvox africanus</name>
    <dbReference type="NCBI Taxonomy" id="51714"/>
    <lineage>
        <taxon>Eukaryota</taxon>
        <taxon>Viridiplantae</taxon>
        <taxon>Chlorophyta</taxon>
        <taxon>core chlorophytes</taxon>
        <taxon>Chlorophyceae</taxon>
        <taxon>CS clade</taxon>
        <taxon>Chlamydomonadales</taxon>
        <taxon>Volvocaceae</taxon>
        <taxon>Volvox</taxon>
    </lineage>
</organism>
<name>A0A8J4F185_9CHLO</name>
<feature type="domain" description="Pherophorin" evidence="2">
    <location>
        <begin position="45"/>
        <end position="199"/>
    </location>
</feature>
<proteinExistence type="predicted"/>
<evidence type="ECO:0000313" key="3">
    <source>
        <dbReference type="EMBL" id="GIL56743.1"/>
    </source>
</evidence>
<comment type="caution">
    <text evidence="3">The sequence shown here is derived from an EMBL/GenBank/DDBJ whole genome shotgun (WGS) entry which is preliminary data.</text>
</comment>
<accession>A0A8J4F185</accession>
<feature type="signal peptide" evidence="1">
    <location>
        <begin position="1"/>
        <end position="27"/>
    </location>
</feature>
<dbReference type="AlphaFoldDB" id="A0A8J4F185"/>
<dbReference type="Proteomes" id="UP000747399">
    <property type="component" value="Unassembled WGS sequence"/>
</dbReference>
<evidence type="ECO:0000256" key="1">
    <source>
        <dbReference type="SAM" id="SignalP"/>
    </source>
</evidence>
<dbReference type="InterPro" id="IPR024616">
    <property type="entry name" value="Pherophorin"/>
</dbReference>
<reference evidence="3" key="1">
    <citation type="journal article" date="2021" name="Proc. Natl. Acad. Sci. U.S.A.">
        <title>Three genomes in the algal genus Volvox reveal the fate of a haploid sex-determining region after a transition to homothallism.</title>
        <authorList>
            <person name="Yamamoto K."/>
            <person name="Hamaji T."/>
            <person name="Kawai-Toyooka H."/>
            <person name="Matsuzaki R."/>
            <person name="Takahashi F."/>
            <person name="Nishimura Y."/>
            <person name="Kawachi M."/>
            <person name="Noguchi H."/>
            <person name="Minakuchi Y."/>
            <person name="Umen J.G."/>
            <person name="Toyoda A."/>
            <person name="Nozaki H."/>
        </authorList>
    </citation>
    <scope>NUCLEOTIDE SEQUENCE</scope>
    <source>
        <strain evidence="3">NIES-3780</strain>
    </source>
</reference>
<dbReference type="EMBL" id="BNCO01000025">
    <property type="protein sequence ID" value="GIL56743.1"/>
    <property type="molecule type" value="Genomic_DNA"/>
</dbReference>
<feature type="chain" id="PRO_5035252293" description="Pherophorin domain-containing protein" evidence="1">
    <location>
        <begin position="28"/>
        <end position="519"/>
    </location>
</feature>
<evidence type="ECO:0000313" key="4">
    <source>
        <dbReference type="Proteomes" id="UP000747399"/>
    </source>
</evidence>
<sequence length="519" mass="54831">MARSLTTYVVYVAVLLGTCRTLSGVSGQAVPGVDSRLQSGKFPLFPYANCMKDGGVYGLAPSVSDLGGGKYCFTIVVDDQSCTGPCCSSDLYKIELNVANSCLVSGASVSATLNGVPLVRPSPSFDAPGDGPSGSTIIRIPGIALNKTTAQGAELCITLKTNKAGQGCTNLGQLCSSSTGSCTGACSAAFFDTTCKCCPVSQTTGNCAPPPPSKPSANCKGLVCFTAELVPPVFDIRPYRFDAAVCDRATGALITELEKTELGTQTLSSFLSLEPSARCSETLYSICANFTTDYKESFVENITTALEAAASEMLPLLLSEFAGDSCKPELDGYLVTARTFSDKCVTFEDYKSITCFAANGRPPCLCNSTQGILPYVVSARYYAQRGSRLDTTEYCFNISKLPQDMVIPSNCAGINSINKLEFYANRDLRTSIRGFTLYPATGGIVRISDIWGNQYSNTLKATNVNWTAAQADGGRICAVLQNPVTMMDVCLGSPGDKCLVAIYNGNRDCCPTFATGFAP</sequence>
<protein>
    <recommendedName>
        <fullName evidence="2">Pherophorin domain-containing protein</fullName>
    </recommendedName>
</protein>
<dbReference type="Pfam" id="PF12499">
    <property type="entry name" value="DUF3707"/>
    <property type="match status" value="2"/>
</dbReference>